<dbReference type="EMBL" id="VBSP01000003">
    <property type="protein sequence ID" value="TLQ49191.1"/>
    <property type="molecule type" value="Genomic_DNA"/>
</dbReference>
<dbReference type="Gene3D" id="3.30.420.10">
    <property type="entry name" value="Ribonuclease H-like superfamily/Ribonuclease H"/>
    <property type="match status" value="1"/>
</dbReference>
<dbReference type="OrthoDB" id="9803913at2"/>
<keyword evidence="2" id="KW-0548">Nucleotidyltransferase</keyword>
<keyword evidence="4" id="KW-0540">Nuclease</keyword>
<reference evidence="9 10" key="1">
    <citation type="submission" date="2019-05" db="EMBL/GenBank/DDBJ databases">
        <title>The metagenome of a microbial culture collection derived from dairy environment covers the genomic content of the human microbiome.</title>
        <authorList>
            <person name="Roder T."/>
            <person name="Wuthrich D."/>
            <person name="Sattari Z."/>
            <person name="Von Ah U."/>
            <person name="Bar C."/>
            <person name="Ronchi F."/>
            <person name="Macpherson A.J."/>
            <person name="Ganal-Vonarburg S.C."/>
            <person name="Bruggmann R."/>
            <person name="Vergeres G."/>
        </authorList>
    </citation>
    <scope>NUCLEOTIDE SEQUENCE [LARGE SCALE GENOMIC DNA]</scope>
    <source>
        <strain evidence="9 10">FAM 24227</strain>
    </source>
</reference>
<dbReference type="GO" id="GO:0003887">
    <property type="term" value="F:DNA-directed DNA polymerase activity"/>
    <property type="evidence" value="ECO:0007669"/>
    <property type="project" value="UniProtKB-KW"/>
</dbReference>
<evidence type="ECO:0000256" key="5">
    <source>
        <dbReference type="ARBA" id="ARBA00022839"/>
    </source>
</evidence>
<evidence type="ECO:0000256" key="3">
    <source>
        <dbReference type="ARBA" id="ARBA00022705"/>
    </source>
</evidence>
<keyword evidence="5" id="KW-0269">Exonuclease</keyword>
<evidence type="ECO:0000259" key="8">
    <source>
        <dbReference type="SMART" id="SM00479"/>
    </source>
</evidence>
<evidence type="ECO:0000256" key="6">
    <source>
        <dbReference type="ARBA" id="ARBA00022932"/>
    </source>
</evidence>
<dbReference type="InterPro" id="IPR013520">
    <property type="entry name" value="Ribonucl_H"/>
</dbReference>
<dbReference type="FunFam" id="3.30.420.10:FF:000045">
    <property type="entry name" value="3'-5' exonuclease DinG"/>
    <property type="match status" value="1"/>
</dbReference>
<keyword evidence="5" id="KW-0378">Hydrolase</keyword>
<evidence type="ECO:0000256" key="1">
    <source>
        <dbReference type="ARBA" id="ARBA00022679"/>
    </source>
</evidence>
<dbReference type="SMART" id="SM00479">
    <property type="entry name" value="EXOIII"/>
    <property type="match status" value="1"/>
</dbReference>
<dbReference type="GO" id="GO:0005829">
    <property type="term" value="C:cytosol"/>
    <property type="evidence" value="ECO:0007669"/>
    <property type="project" value="TreeGrafter"/>
</dbReference>
<dbReference type="InterPro" id="IPR012337">
    <property type="entry name" value="RNaseH-like_sf"/>
</dbReference>
<dbReference type="Pfam" id="PF00929">
    <property type="entry name" value="RNase_T"/>
    <property type="match status" value="1"/>
</dbReference>
<gene>
    <name evidence="9" type="ORF">FEZ33_02025</name>
</gene>
<dbReference type="SUPFAM" id="SSF53098">
    <property type="entry name" value="Ribonuclease H-like"/>
    <property type="match status" value="1"/>
</dbReference>
<dbReference type="GO" id="GO:0008408">
    <property type="term" value="F:3'-5' exonuclease activity"/>
    <property type="evidence" value="ECO:0007669"/>
    <property type="project" value="TreeGrafter"/>
</dbReference>
<dbReference type="PANTHER" id="PTHR30231:SF41">
    <property type="entry name" value="DNA POLYMERASE III SUBUNIT EPSILON"/>
    <property type="match status" value="1"/>
</dbReference>
<organism evidence="9 10">
    <name type="scientific">Ruoffia tabacinasalis</name>
    <dbReference type="NCBI Taxonomy" id="87458"/>
    <lineage>
        <taxon>Bacteria</taxon>
        <taxon>Bacillati</taxon>
        <taxon>Bacillota</taxon>
        <taxon>Bacilli</taxon>
        <taxon>Lactobacillales</taxon>
        <taxon>Aerococcaceae</taxon>
        <taxon>Ruoffia</taxon>
    </lineage>
</organism>
<sequence length="844" mass="98447">MPRLKNKIAIVDIETTGPNIDEGDRIIQIGAIIISEGNIVNTYSMLINPNREIPEHIAKLTGIKEEDVANAPQFNSVATLWHERLKDCVFIAHNLGFDLRILKESFERFDLEFDPIALDSVVLAKIIVPTAIGFNLTDLSRHFNLEYSEAHDAYSDALITADIVSELAKIAKEIPVETLGRMEPFLRHLRYNEIEFFTNPDKFILNDIVSDKRADVDLESENLPKQNQTLSEFIYEKWQNHPYAVLEDTHRPIPYDVIFNESILKEGRYLLSLPTLDESNYWSDVIIRQTTLEKIALLKSQGNYLHEKAFENYILQYNFKRNNQQELLVIAASIHWQALSKFGDFSEINKELSIKNLLSKHQANDLLVKNHSNFHNVIKNAKKANIIITYDANLHSMMQKNREQTEYLFNRHLIIGNVNSFIDSARYIQQSNIELSDLSNHLLNLFDDMQQIYSDNQYVVHLSKEIQSMRDLSNNLISIISNILKEEPFDNTIQQENVQTYVNIESDDAKKIMDFANKIRTKLAGFYKQLVIESEKLKKMNQQVLPLHRFINQLEQMNLMNDEKNYMTISATRVNNKFYNISIQVKPILIKKESLTWLLDMQSALLVSSGNYYNSRMTGDSNWIQLDSAFDYLKLPTLFKENRHILNHPVEFIQGEDNATRISDLSDFINSDRKHLGDKIIIIMPNQFLVSDLFHKLILNDEISQDYHILAESITGSLNRIRRRIYETEKVIVILRERSFTELLWGDNQTEISVLLYNLPFQSPGETKIQAKYHYLKKTKDQTELFDDILLPQMIQRIKNVINFISNNYANEKLYILDKRLYTKYYTKEILDQLESMVEINILN</sequence>
<name>A0A5R9EGF2_9LACT</name>
<dbReference type="InterPro" id="IPR036397">
    <property type="entry name" value="RNaseH_sf"/>
</dbReference>
<dbReference type="RefSeq" id="WP_138403722.1">
    <property type="nucleotide sequence ID" value="NZ_JBQKLU010000002.1"/>
</dbReference>
<comment type="caution">
    <text evidence="9">The sequence shown here is derived from an EMBL/GenBank/DDBJ whole genome shotgun (WGS) entry which is preliminary data.</text>
</comment>
<dbReference type="Proteomes" id="UP000306420">
    <property type="component" value="Unassembled WGS sequence"/>
</dbReference>
<keyword evidence="1" id="KW-0808">Transferase</keyword>
<evidence type="ECO:0000256" key="2">
    <source>
        <dbReference type="ARBA" id="ARBA00022695"/>
    </source>
</evidence>
<keyword evidence="6" id="KW-0239">DNA-directed DNA polymerase</keyword>
<dbReference type="AlphaFoldDB" id="A0A5R9EGF2"/>
<dbReference type="CDD" id="cd06127">
    <property type="entry name" value="DEDDh"/>
    <property type="match status" value="1"/>
</dbReference>
<feature type="domain" description="Exonuclease" evidence="8">
    <location>
        <begin position="7"/>
        <end position="173"/>
    </location>
</feature>
<evidence type="ECO:0000256" key="7">
    <source>
        <dbReference type="ARBA" id="ARBA00070925"/>
    </source>
</evidence>
<protein>
    <recommendedName>
        <fullName evidence="7">DNA polymerase III polC-type</fullName>
    </recommendedName>
</protein>
<dbReference type="GO" id="GO:0003676">
    <property type="term" value="F:nucleic acid binding"/>
    <property type="evidence" value="ECO:0007669"/>
    <property type="project" value="InterPro"/>
</dbReference>
<evidence type="ECO:0000256" key="4">
    <source>
        <dbReference type="ARBA" id="ARBA00022722"/>
    </source>
</evidence>
<dbReference type="PANTHER" id="PTHR30231">
    <property type="entry name" value="DNA POLYMERASE III SUBUNIT EPSILON"/>
    <property type="match status" value="1"/>
</dbReference>
<evidence type="ECO:0000313" key="10">
    <source>
        <dbReference type="Proteomes" id="UP000306420"/>
    </source>
</evidence>
<evidence type="ECO:0000313" key="9">
    <source>
        <dbReference type="EMBL" id="TLQ49191.1"/>
    </source>
</evidence>
<dbReference type="GO" id="GO:0045004">
    <property type="term" value="P:DNA replication proofreading"/>
    <property type="evidence" value="ECO:0007669"/>
    <property type="project" value="TreeGrafter"/>
</dbReference>
<proteinExistence type="predicted"/>
<accession>A0A5R9EGF2</accession>
<keyword evidence="3" id="KW-0235">DNA replication</keyword>